<sequence>MRQDAQYTALENPMSISAFNQTVARSPGQANHETAGSGTPSSARRPGGMNYAQTGKHHGPVFDTPVQRPFPGHCHSSCPPQRPQPEPGPPQRPLPVGVQPNPGPPPRPNPAHSSALAQQLLDNYCAFKMPPLQRVTADSVRAMANKGLTGDPVKDANIRLAQDLLRHPGLLEALDRDGETGIEDGHLTEANIASFISSDNPLKLHSDKQLVQELLAQFSKLATGYFPPSIKLRELDRLAKQPLTGIPAQDKLIHLAKELMVRPELKASMDHAFQWQRDRKISREELKQWLKVSD</sequence>
<dbReference type="AlphaFoldDB" id="A0A1H5PER5"/>
<dbReference type="EMBL" id="FNUA01000002">
    <property type="protein sequence ID" value="SEF11517.1"/>
    <property type="molecule type" value="Genomic_DNA"/>
</dbReference>
<dbReference type="Proteomes" id="UP000199129">
    <property type="component" value="Unassembled WGS sequence"/>
</dbReference>
<feature type="region of interest" description="Disordered" evidence="1">
    <location>
        <begin position="1"/>
        <end position="113"/>
    </location>
</feature>
<protein>
    <recommendedName>
        <fullName evidence="4">Type III secretion effector protein</fullName>
    </recommendedName>
</protein>
<proteinExistence type="predicted"/>
<evidence type="ECO:0000256" key="1">
    <source>
        <dbReference type="SAM" id="MobiDB-lite"/>
    </source>
</evidence>
<organism evidence="2 3">
    <name type="scientific">Pseudomonas palleroniana</name>
    <dbReference type="NCBI Taxonomy" id="191390"/>
    <lineage>
        <taxon>Bacteria</taxon>
        <taxon>Pseudomonadati</taxon>
        <taxon>Pseudomonadota</taxon>
        <taxon>Gammaproteobacteria</taxon>
        <taxon>Pseudomonadales</taxon>
        <taxon>Pseudomonadaceae</taxon>
        <taxon>Pseudomonas</taxon>
    </lineage>
</organism>
<feature type="compositionally biased region" description="Polar residues" evidence="1">
    <location>
        <begin position="14"/>
        <end position="42"/>
    </location>
</feature>
<accession>A0A1H5PER5</accession>
<evidence type="ECO:0000313" key="3">
    <source>
        <dbReference type="Proteomes" id="UP000199129"/>
    </source>
</evidence>
<feature type="compositionally biased region" description="Pro residues" evidence="1">
    <location>
        <begin position="80"/>
        <end position="93"/>
    </location>
</feature>
<evidence type="ECO:0008006" key="4">
    <source>
        <dbReference type="Google" id="ProtNLM"/>
    </source>
</evidence>
<reference evidence="2 3" key="1">
    <citation type="submission" date="2016-10" db="EMBL/GenBank/DDBJ databases">
        <authorList>
            <person name="de Groot N.N."/>
        </authorList>
    </citation>
    <scope>NUCLEOTIDE SEQUENCE [LARGE SCALE GENOMIC DNA]</scope>
    <source>
        <strain evidence="2 3">BS3265</strain>
    </source>
</reference>
<gene>
    <name evidence="2" type="ORF">SAMN04490198_5646</name>
</gene>
<evidence type="ECO:0000313" key="2">
    <source>
        <dbReference type="EMBL" id="SEF11517.1"/>
    </source>
</evidence>
<name>A0A1H5PER5_9PSED</name>